<dbReference type="EMBL" id="QRAO01000001">
    <property type="protein sequence ID" value="RDK88257.1"/>
    <property type="molecule type" value="Genomic_DNA"/>
</dbReference>
<dbReference type="Gene3D" id="3.50.30.60">
    <property type="entry name" value="LD-carboxypeptidase A C-terminal domain-like"/>
    <property type="match status" value="1"/>
</dbReference>
<evidence type="ECO:0000256" key="4">
    <source>
        <dbReference type="ARBA" id="ARBA00022801"/>
    </source>
</evidence>
<dbReference type="SUPFAM" id="SSF52317">
    <property type="entry name" value="Class I glutamine amidotransferase-like"/>
    <property type="match status" value="1"/>
</dbReference>
<evidence type="ECO:0000259" key="8">
    <source>
        <dbReference type="Pfam" id="PF17676"/>
    </source>
</evidence>
<dbReference type="InterPro" id="IPR029062">
    <property type="entry name" value="Class_I_gatase-like"/>
</dbReference>
<dbReference type="Pfam" id="PF02016">
    <property type="entry name" value="Peptidase_S66"/>
    <property type="match status" value="1"/>
</dbReference>
<feature type="active site" description="Charge relay system" evidence="6">
    <location>
        <position position="272"/>
    </location>
</feature>
<organism evidence="9 10">
    <name type="scientific">Marinirhabdus gelatinilytica</name>
    <dbReference type="NCBI Taxonomy" id="1703343"/>
    <lineage>
        <taxon>Bacteria</taxon>
        <taxon>Pseudomonadati</taxon>
        <taxon>Bacteroidota</taxon>
        <taxon>Flavobacteriia</taxon>
        <taxon>Flavobacteriales</taxon>
        <taxon>Flavobacteriaceae</taxon>
    </lineage>
</organism>
<dbReference type="GO" id="GO:0004180">
    <property type="term" value="F:carboxypeptidase activity"/>
    <property type="evidence" value="ECO:0007669"/>
    <property type="project" value="UniProtKB-KW"/>
</dbReference>
<evidence type="ECO:0000259" key="7">
    <source>
        <dbReference type="Pfam" id="PF02016"/>
    </source>
</evidence>
<sequence length="303" mass="33666">MTIPPILNKGDTIAILSTARKVTATELQPFLDELKAWQLKPLLGKTIGAQDNQFAGNDALRTQDFQEMLDNPEVKAIWCARGGYGTVRMVDGLDWTTFRQHPKWIIGYSDITVLHNTIHNLGIASLHAQMGLELEKKTEATRQSIRDVLFGNDYTIKHTSGFKFYRTGTATGELVGGNLSVLYSLLGSPSAIDTKGKILFLEDLDEYLYHIDRMMQNLKRNGLLSGLNGLIVGGMTQMNDNTIPFGKTAEEIVWEAVKEYNYPVCFNFHAGHVEDNRALVLGKGAVLSVSAKRVTLSFRRSGD</sequence>
<dbReference type="InterPro" id="IPR027461">
    <property type="entry name" value="Carboxypeptidase_A_C_sf"/>
</dbReference>
<dbReference type="PANTHER" id="PTHR30237">
    <property type="entry name" value="MURAMOYLTETRAPEPTIDE CARBOXYPEPTIDASE"/>
    <property type="match status" value="1"/>
</dbReference>
<dbReference type="GO" id="GO:0008236">
    <property type="term" value="F:serine-type peptidase activity"/>
    <property type="evidence" value="ECO:0007669"/>
    <property type="project" value="UniProtKB-KW"/>
</dbReference>
<evidence type="ECO:0000256" key="2">
    <source>
        <dbReference type="ARBA" id="ARBA00022645"/>
    </source>
</evidence>
<dbReference type="RefSeq" id="WP_115121978.1">
    <property type="nucleotide sequence ID" value="NZ_QRAO01000001.1"/>
</dbReference>
<keyword evidence="5" id="KW-0720">Serine protease</keyword>
<keyword evidence="10" id="KW-1185">Reference proteome</keyword>
<comment type="caution">
    <text evidence="9">The sequence shown here is derived from an EMBL/GenBank/DDBJ whole genome shotgun (WGS) entry which is preliminary data.</text>
</comment>
<dbReference type="PIRSF" id="PIRSF028757">
    <property type="entry name" value="LD-carboxypeptidase"/>
    <property type="match status" value="1"/>
</dbReference>
<feature type="active site" description="Nucleophile" evidence="6">
    <location>
        <position position="109"/>
    </location>
</feature>
<protein>
    <submittedName>
        <fullName evidence="9">Muramoyltetrapeptide carboxypeptidase</fullName>
    </submittedName>
</protein>
<dbReference type="InterPro" id="IPR040449">
    <property type="entry name" value="Peptidase_S66_N"/>
</dbReference>
<evidence type="ECO:0000256" key="1">
    <source>
        <dbReference type="ARBA" id="ARBA00010233"/>
    </source>
</evidence>
<comment type="similarity">
    <text evidence="1">Belongs to the peptidase S66 family.</text>
</comment>
<dbReference type="InterPro" id="IPR040921">
    <property type="entry name" value="Peptidase_S66C"/>
</dbReference>
<dbReference type="Gene3D" id="3.40.50.10740">
    <property type="entry name" value="Class I glutamine amidotransferase-like"/>
    <property type="match status" value="1"/>
</dbReference>
<gene>
    <name evidence="9" type="ORF">C8D94_101126</name>
</gene>
<dbReference type="Pfam" id="PF17676">
    <property type="entry name" value="Peptidase_S66C"/>
    <property type="match status" value="1"/>
</dbReference>
<accession>A0A370QIR6</accession>
<dbReference type="SUPFAM" id="SSF141986">
    <property type="entry name" value="LD-carboxypeptidase A C-terminal domain-like"/>
    <property type="match status" value="1"/>
</dbReference>
<dbReference type="PANTHER" id="PTHR30237:SF2">
    <property type="entry name" value="MUREIN TETRAPEPTIDE CARBOXYPEPTIDASE"/>
    <property type="match status" value="1"/>
</dbReference>
<dbReference type="AlphaFoldDB" id="A0A370QIR6"/>
<name>A0A370QIR6_9FLAO</name>
<feature type="domain" description="LD-carboxypeptidase N-terminal" evidence="7">
    <location>
        <begin position="13"/>
        <end position="128"/>
    </location>
</feature>
<feature type="domain" description="LD-carboxypeptidase C-terminal" evidence="8">
    <location>
        <begin position="171"/>
        <end position="285"/>
    </location>
</feature>
<evidence type="ECO:0000313" key="10">
    <source>
        <dbReference type="Proteomes" id="UP000255317"/>
    </source>
</evidence>
<evidence type="ECO:0000256" key="5">
    <source>
        <dbReference type="ARBA" id="ARBA00022825"/>
    </source>
</evidence>
<keyword evidence="3" id="KW-0645">Protease</keyword>
<dbReference type="CDD" id="cd07025">
    <property type="entry name" value="Peptidase_S66"/>
    <property type="match status" value="1"/>
</dbReference>
<reference evidence="9 10" key="1">
    <citation type="submission" date="2018-07" db="EMBL/GenBank/DDBJ databases">
        <title>Genomic Encyclopedia of Type Strains, Phase IV (KMG-IV): sequencing the most valuable type-strain genomes for metagenomic binning, comparative biology and taxonomic classification.</title>
        <authorList>
            <person name="Goeker M."/>
        </authorList>
    </citation>
    <scope>NUCLEOTIDE SEQUENCE [LARGE SCALE GENOMIC DNA]</scope>
    <source>
        <strain evidence="9 10">DSM 101478</strain>
    </source>
</reference>
<keyword evidence="4" id="KW-0378">Hydrolase</keyword>
<dbReference type="Proteomes" id="UP000255317">
    <property type="component" value="Unassembled WGS sequence"/>
</dbReference>
<proteinExistence type="inferred from homology"/>
<evidence type="ECO:0000256" key="3">
    <source>
        <dbReference type="ARBA" id="ARBA00022670"/>
    </source>
</evidence>
<feature type="active site" description="Charge relay system" evidence="6">
    <location>
        <position position="202"/>
    </location>
</feature>
<dbReference type="InterPro" id="IPR003507">
    <property type="entry name" value="S66_fam"/>
</dbReference>
<dbReference type="InterPro" id="IPR027478">
    <property type="entry name" value="LdcA_N"/>
</dbReference>
<keyword evidence="2 9" id="KW-0121">Carboxypeptidase</keyword>
<evidence type="ECO:0000313" key="9">
    <source>
        <dbReference type="EMBL" id="RDK88257.1"/>
    </source>
</evidence>
<evidence type="ECO:0000256" key="6">
    <source>
        <dbReference type="PIRSR" id="PIRSR028757-1"/>
    </source>
</evidence>
<dbReference type="OrthoDB" id="9807329at2"/>
<dbReference type="GO" id="GO:0006508">
    <property type="term" value="P:proteolysis"/>
    <property type="evidence" value="ECO:0007669"/>
    <property type="project" value="UniProtKB-KW"/>
</dbReference>